<evidence type="ECO:0008006" key="3">
    <source>
        <dbReference type="Google" id="ProtNLM"/>
    </source>
</evidence>
<protein>
    <recommendedName>
        <fullName evidence="3">HAT C-terminal dimerisation domain-containing protein</fullName>
    </recommendedName>
</protein>
<dbReference type="AlphaFoldDB" id="A0A225VYH7"/>
<reference evidence="2" key="1">
    <citation type="submission" date="2017-03" db="EMBL/GenBank/DDBJ databases">
        <title>Phytopthora megakarya and P. palmivora, two closely related causual agents of cacao black pod achieved similar genome size and gene model numbers by different mechanisms.</title>
        <authorList>
            <person name="Ali S."/>
            <person name="Shao J."/>
            <person name="Larry D.J."/>
            <person name="Kronmiller B."/>
            <person name="Shen D."/>
            <person name="Strem M.D."/>
            <person name="Melnick R.L."/>
            <person name="Guiltinan M.J."/>
            <person name="Tyler B.M."/>
            <person name="Meinhardt L.W."/>
            <person name="Bailey B.A."/>
        </authorList>
    </citation>
    <scope>NUCLEOTIDE SEQUENCE [LARGE SCALE GENOMIC DNA]</scope>
    <source>
        <strain evidence="2">zdho120</strain>
    </source>
</reference>
<dbReference type="OrthoDB" id="91442at2759"/>
<gene>
    <name evidence="1" type="ORF">PHMEG_00016577</name>
</gene>
<sequence>MQYWTHIHRNKPTDKLSFLAPAILSIAMNTTTCELLVSELGLIHFPRRNQTRCEKTLKQQIVRQHVREQYNRESVR</sequence>
<accession>A0A225VYH7</accession>
<keyword evidence="2" id="KW-1185">Reference proteome</keyword>
<organism evidence="1 2">
    <name type="scientific">Phytophthora megakarya</name>
    <dbReference type="NCBI Taxonomy" id="4795"/>
    <lineage>
        <taxon>Eukaryota</taxon>
        <taxon>Sar</taxon>
        <taxon>Stramenopiles</taxon>
        <taxon>Oomycota</taxon>
        <taxon>Peronosporomycetes</taxon>
        <taxon>Peronosporales</taxon>
        <taxon>Peronosporaceae</taxon>
        <taxon>Phytophthora</taxon>
    </lineage>
</organism>
<dbReference type="EMBL" id="NBNE01002408">
    <property type="protein sequence ID" value="OWZ10561.1"/>
    <property type="molecule type" value="Genomic_DNA"/>
</dbReference>
<evidence type="ECO:0000313" key="1">
    <source>
        <dbReference type="EMBL" id="OWZ10561.1"/>
    </source>
</evidence>
<name>A0A225VYH7_9STRA</name>
<evidence type="ECO:0000313" key="2">
    <source>
        <dbReference type="Proteomes" id="UP000198211"/>
    </source>
</evidence>
<dbReference type="STRING" id="4795.A0A225VYH7"/>
<proteinExistence type="predicted"/>
<dbReference type="Proteomes" id="UP000198211">
    <property type="component" value="Unassembled WGS sequence"/>
</dbReference>
<comment type="caution">
    <text evidence="1">The sequence shown here is derived from an EMBL/GenBank/DDBJ whole genome shotgun (WGS) entry which is preliminary data.</text>
</comment>